<evidence type="ECO:0000313" key="10">
    <source>
        <dbReference type="EMBL" id="KZT26484.1"/>
    </source>
</evidence>
<dbReference type="GO" id="GO:0097354">
    <property type="term" value="P:prenylation"/>
    <property type="evidence" value="ECO:0007669"/>
    <property type="project" value="UniProtKB-UniRule"/>
</dbReference>
<dbReference type="EMBL" id="KV425566">
    <property type="protein sequence ID" value="KZT26484.1"/>
    <property type="molecule type" value="Genomic_DNA"/>
</dbReference>
<keyword evidence="5 9" id="KW-0808">Transferase</keyword>
<dbReference type="STRING" id="1314782.A0A165TCZ4"/>
<feature type="non-terminal residue" evidence="10">
    <location>
        <position position="1"/>
    </location>
</feature>
<evidence type="ECO:0000256" key="4">
    <source>
        <dbReference type="ARBA" id="ARBA00022602"/>
    </source>
</evidence>
<dbReference type="PROSITE" id="PS51147">
    <property type="entry name" value="PFTA"/>
    <property type="match status" value="5"/>
</dbReference>
<dbReference type="PANTHER" id="PTHR11129:SF2">
    <property type="entry name" value="GERANYLGERANYL TRANSFERASE TYPE-2 SUBUNIT ALPHA"/>
    <property type="match status" value="1"/>
</dbReference>
<comment type="function">
    <text evidence="9">Catalyzes the transfer of a geranyl-geranyl moiety from geranyl-geranyl pyrophosphate to cysteines occuring in specific C-terminal amino acid sequences.</text>
</comment>
<evidence type="ECO:0000256" key="3">
    <source>
        <dbReference type="ARBA" id="ARBA00014772"/>
    </source>
</evidence>
<dbReference type="Pfam" id="PF01239">
    <property type="entry name" value="PPTA"/>
    <property type="match status" value="5"/>
</dbReference>
<dbReference type="SUPFAM" id="SSF48439">
    <property type="entry name" value="Protein prenylyltransferase"/>
    <property type="match status" value="1"/>
</dbReference>
<sequence length="341" mass="40139">HGVRRTRQTSEAVEARKQREQSRLKEYLSLTDHVLAKKKSRDWSKDAFEATSRLLQINPEFYTIWNYRRNIMLHGLFVNSPPEVINDILSEDLSMTAAALKAHPKVYTLWNHRSWCLENVPDGPGDSRDWKKANWSRELAIVEKMLDADARNFHAWSYRRYVLASMPEQRPETAELAYTMRKIEANFSNFSAWHQRSKVYTSMWGSGKLNKDKCIEEELELVKNALYTDPNDQSAWLYHRWLVDAGQNRHILESEINAIEELLEEDPGSKWCIESLVHYKRLLVRNHAAVIGKEQAEKLHRQCIDMLQQLQTLDPPRKRRYQDIREFGLCRALNLLTSSTW</sequence>
<proteinExistence type="inferred from homology"/>
<dbReference type="FunCoup" id="A0A165TCZ4">
    <property type="interactions" value="79"/>
</dbReference>
<dbReference type="AlphaFoldDB" id="A0A165TCZ4"/>
<dbReference type="GO" id="GO:0005968">
    <property type="term" value="C:Rab-protein geranylgeranyltransferase complex"/>
    <property type="evidence" value="ECO:0007669"/>
    <property type="project" value="TreeGrafter"/>
</dbReference>
<evidence type="ECO:0000256" key="1">
    <source>
        <dbReference type="ARBA" id="ARBA00006734"/>
    </source>
</evidence>
<reference evidence="10 11" key="1">
    <citation type="journal article" date="2016" name="Mol. Biol. Evol.">
        <title>Comparative Genomics of Early-Diverging Mushroom-Forming Fungi Provides Insights into the Origins of Lignocellulose Decay Capabilities.</title>
        <authorList>
            <person name="Nagy L.G."/>
            <person name="Riley R."/>
            <person name="Tritt A."/>
            <person name="Adam C."/>
            <person name="Daum C."/>
            <person name="Floudas D."/>
            <person name="Sun H."/>
            <person name="Yadav J.S."/>
            <person name="Pangilinan J."/>
            <person name="Larsson K.H."/>
            <person name="Matsuura K."/>
            <person name="Barry K."/>
            <person name="Labutti K."/>
            <person name="Kuo R."/>
            <person name="Ohm R.A."/>
            <person name="Bhattacharya S.S."/>
            <person name="Shirouzu T."/>
            <person name="Yoshinaga Y."/>
            <person name="Martin F.M."/>
            <person name="Grigoriev I.V."/>
            <person name="Hibbett D.S."/>
        </authorList>
    </citation>
    <scope>NUCLEOTIDE SEQUENCE [LARGE SCALE GENOMIC DNA]</scope>
    <source>
        <strain evidence="10 11">HHB14362 ss-1</strain>
    </source>
</reference>
<evidence type="ECO:0000256" key="7">
    <source>
        <dbReference type="ARBA" id="ARBA00031267"/>
    </source>
</evidence>
<dbReference type="EC" id="2.5.1.60" evidence="2 9"/>
<comment type="similarity">
    <text evidence="1 9">Belongs to the protein prenyltransferase subunit alpha family.</text>
</comment>
<comment type="catalytic activity">
    <reaction evidence="8 9">
        <text>geranylgeranyl diphosphate + L-cysteinyl-[protein] = S-geranylgeranyl-L-cysteinyl-[protein] + diphosphate</text>
        <dbReference type="Rhea" id="RHEA:21240"/>
        <dbReference type="Rhea" id="RHEA-COMP:10131"/>
        <dbReference type="Rhea" id="RHEA-COMP:11537"/>
        <dbReference type="ChEBI" id="CHEBI:29950"/>
        <dbReference type="ChEBI" id="CHEBI:33019"/>
        <dbReference type="ChEBI" id="CHEBI:57533"/>
        <dbReference type="ChEBI" id="CHEBI:86021"/>
        <dbReference type="EC" id="2.5.1.60"/>
    </reaction>
</comment>
<protein>
    <recommendedName>
        <fullName evidence="3 9">Geranylgeranyl transferase type-2 subunit alpha</fullName>
        <ecNumber evidence="2 9">2.5.1.60</ecNumber>
    </recommendedName>
    <alternativeName>
        <fullName evidence="7 9">Geranylgeranyl transferase type II subunit alpha</fullName>
    </alternativeName>
</protein>
<evidence type="ECO:0000256" key="8">
    <source>
        <dbReference type="ARBA" id="ARBA00047658"/>
    </source>
</evidence>
<dbReference type="PANTHER" id="PTHR11129">
    <property type="entry name" value="PROTEIN FARNESYLTRANSFERASE ALPHA SUBUNIT/RAB GERANYLGERANYL TRANSFERASE ALPHA SUBUNIT"/>
    <property type="match status" value="1"/>
</dbReference>
<evidence type="ECO:0000256" key="5">
    <source>
        <dbReference type="ARBA" id="ARBA00022679"/>
    </source>
</evidence>
<dbReference type="InterPro" id="IPR002088">
    <property type="entry name" value="Prenyl_trans_a"/>
</dbReference>
<dbReference type="Gene3D" id="1.25.40.120">
    <property type="entry name" value="Protein prenylyltransferase"/>
    <property type="match status" value="1"/>
</dbReference>
<gene>
    <name evidence="10" type="ORF">NEOLEDRAFT_1063046</name>
</gene>
<dbReference type="InParanoid" id="A0A165TCZ4"/>
<keyword evidence="11" id="KW-1185">Reference proteome</keyword>
<keyword evidence="6" id="KW-0677">Repeat</keyword>
<evidence type="ECO:0000256" key="6">
    <source>
        <dbReference type="ARBA" id="ARBA00022737"/>
    </source>
</evidence>
<evidence type="ECO:0000256" key="9">
    <source>
        <dbReference type="RuleBase" id="RU367120"/>
    </source>
</evidence>
<name>A0A165TCZ4_9AGAM</name>
<keyword evidence="4 9" id="KW-0637">Prenyltransferase</keyword>
<organism evidence="10 11">
    <name type="scientific">Neolentinus lepideus HHB14362 ss-1</name>
    <dbReference type="NCBI Taxonomy" id="1314782"/>
    <lineage>
        <taxon>Eukaryota</taxon>
        <taxon>Fungi</taxon>
        <taxon>Dikarya</taxon>
        <taxon>Basidiomycota</taxon>
        <taxon>Agaricomycotina</taxon>
        <taxon>Agaricomycetes</taxon>
        <taxon>Gloeophyllales</taxon>
        <taxon>Gloeophyllaceae</taxon>
        <taxon>Neolentinus</taxon>
    </lineage>
</organism>
<dbReference type="Proteomes" id="UP000076761">
    <property type="component" value="Unassembled WGS sequence"/>
</dbReference>
<dbReference type="OrthoDB" id="1658at2759"/>
<dbReference type="GO" id="GO:0004663">
    <property type="term" value="F:Rab geranylgeranyltransferase activity"/>
    <property type="evidence" value="ECO:0007669"/>
    <property type="project" value="UniProtKB-UniRule"/>
</dbReference>
<dbReference type="FunFam" id="1.25.40.120:FF:000035">
    <property type="entry name" value="Geranylgeranyl transferase type-2 subunit alpha"/>
    <property type="match status" value="1"/>
</dbReference>
<evidence type="ECO:0000256" key="2">
    <source>
        <dbReference type="ARBA" id="ARBA00012656"/>
    </source>
</evidence>
<evidence type="ECO:0000313" key="11">
    <source>
        <dbReference type="Proteomes" id="UP000076761"/>
    </source>
</evidence>
<accession>A0A165TCZ4</accession>